<keyword evidence="3" id="KW-1185">Reference proteome</keyword>
<evidence type="ECO:0008006" key="4">
    <source>
        <dbReference type="Google" id="ProtNLM"/>
    </source>
</evidence>
<feature type="signal peptide" evidence="1">
    <location>
        <begin position="1"/>
        <end position="27"/>
    </location>
</feature>
<feature type="chain" id="PRO_5044655666" description="Secreted protein" evidence="1">
    <location>
        <begin position="28"/>
        <end position="83"/>
    </location>
</feature>
<evidence type="ECO:0000313" key="3">
    <source>
        <dbReference type="Proteomes" id="UP000515406"/>
    </source>
</evidence>
<dbReference type="EMBL" id="LR828257">
    <property type="protein sequence ID" value="CAD0322665.1"/>
    <property type="molecule type" value="Genomic_DNA"/>
</dbReference>
<sequence length="83" mass="9030">MCLPQPHSRRRVNTLCSAVFSLSVGLAACSQPPATSNAVTPAEALCALLPNTPDDDLPTDRRDESMQQLDLATRCNSALRRHR</sequence>
<dbReference type="AlphaFoldDB" id="A0A6V7CWS9"/>
<dbReference type="Proteomes" id="UP000515406">
    <property type="component" value="Chromosome"/>
</dbReference>
<name>A0A6V7CWS9_9XANT</name>
<keyword evidence="1" id="KW-0732">Signal</keyword>
<gene>
    <name evidence="2" type="ORF">CFBP498_16980</name>
</gene>
<evidence type="ECO:0000256" key="1">
    <source>
        <dbReference type="SAM" id="SignalP"/>
    </source>
</evidence>
<reference evidence="2 3" key="1">
    <citation type="submission" date="2020-07" db="EMBL/GenBank/DDBJ databases">
        <authorList>
            <person name="Pothier F. J."/>
        </authorList>
    </citation>
    <scope>NUCLEOTIDE SEQUENCE [LARGE SCALE GENOMIC DNA]</scope>
    <source>
        <strain evidence="2 3">CFBP 498</strain>
    </source>
</reference>
<proteinExistence type="predicted"/>
<dbReference type="EMBL" id="LR828257">
    <property type="protein sequence ID" value="CAD0322656.1"/>
    <property type="molecule type" value="Genomic_DNA"/>
</dbReference>
<evidence type="ECO:0000313" key="2">
    <source>
        <dbReference type="EMBL" id="CAD0322656.1"/>
    </source>
</evidence>
<protein>
    <recommendedName>
        <fullName evidence="4">Secreted protein</fullName>
    </recommendedName>
</protein>
<organism evidence="2 3">
    <name type="scientific">Xanthomonas hortorum pv. vitians</name>
    <dbReference type="NCBI Taxonomy" id="83224"/>
    <lineage>
        <taxon>Bacteria</taxon>
        <taxon>Pseudomonadati</taxon>
        <taxon>Pseudomonadota</taxon>
        <taxon>Gammaproteobacteria</taxon>
        <taxon>Lysobacterales</taxon>
        <taxon>Lysobacteraceae</taxon>
        <taxon>Xanthomonas</taxon>
    </lineage>
</organism>
<accession>A0A6V7CWS9</accession>